<evidence type="ECO:0000313" key="1">
    <source>
        <dbReference type="EMBL" id="JAD61147.1"/>
    </source>
</evidence>
<organism evidence="1">
    <name type="scientific">Arundo donax</name>
    <name type="common">Giant reed</name>
    <name type="synonym">Donax arundinaceus</name>
    <dbReference type="NCBI Taxonomy" id="35708"/>
    <lineage>
        <taxon>Eukaryota</taxon>
        <taxon>Viridiplantae</taxon>
        <taxon>Streptophyta</taxon>
        <taxon>Embryophyta</taxon>
        <taxon>Tracheophyta</taxon>
        <taxon>Spermatophyta</taxon>
        <taxon>Magnoliopsida</taxon>
        <taxon>Liliopsida</taxon>
        <taxon>Poales</taxon>
        <taxon>Poaceae</taxon>
        <taxon>PACMAD clade</taxon>
        <taxon>Arundinoideae</taxon>
        <taxon>Arundineae</taxon>
        <taxon>Arundo</taxon>
    </lineage>
</organism>
<accession>A0A0A9BPH0</accession>
<proteinExistence type="predicted"/>
<dbReference type="EMBL" id="GBRH01236748">
    <property type="protein sequence ID" value="JAD61147.1"/>
    <property type="molecule type" value="Transcribed_RNA"/>
</dbReference>
<reference evidence="1" key="1">
    <citation type="submission" date="2014-09" db="EMBL/GenBank/DDBJ databases">
        <authorList>
            <person name="Magalhaes I.L.F."/>
            <person name="Oliveira U."/>
            <person name="Santos F.R."/>
            <person name="Vidigal T.H.D.A."/>
            <person name="Brescovit A.D."/>
            <person name="Santos A.J."/>
        </authorList>
    </citation>
    <scope>NUCLEOTIDE SEQUENCE</scope>
    <source>
        <tissue evidence="1">Shoot tissue taken approximately 20 cm above the soil surface</tissue>
    </source>
</reference>
<reference evidence="1" key="2">
    <citation type="journal article" date="2015" name="Data Brief">
        <title>Shoot transcriptome of the giant reed, Arundo donax.</title>
        <authorList>
            <person name="Barrero R.A."/>
            <person name="Guerrero F.D."/>
            <person name="Moolhuijzen P."/>
            <person name="Goolsby J.A."/>
            <person name="Tidwell J."/>
            <person name="Bellgard S.E."/>
            <person name="Bellgard M.I."/>
        </authorList>
    </citation>
    <scope>NUCLEOTIDE SEQUENCE</scope>
    <source>
        <tissue evidence="1">Shoot tissue taken approximately 20 cm above the soil surface</tissue>
    </source>
</reference>
<dbReference type="AlphaFoldDB" id="A0A0A9BPH0"/>
<protein>
    <submittedName>
        <fullName evidence="1">Uncharacterized protein</fullName>
    </submittedName>
</protein>
<name>A0A0A9BPH0_ARUDO</name>
<sequence length="46" mass="5374">MAMDGSMDRMTWLYPHRLRIWRQERSELCSSHANGYGDEGIARGCE</sequence>